<gene>
    <name evidence="1" type="ORF">RM573_02395</name>
</gene>
<sequence>MKRYPHQTKTTTITLPSFLRRVMKAYAIKAIIREAGCELARIGRSRNWRLTATPEEIHQVISLIESQGEDSWLWVAKKLKQDGQQFSHRLLVDIAKKNTGITVNELMAKTDCTVIQARKVIDEIEWSDE</sequence>
<evidence type="ECO:0000313" key="1">
    <source>
        <dbReference type="EMBL" id="MDT0602435.1"/>
    </source>
</evidence>
<proteinExistence type="predicted"/>
<dbReference type="EMBL" id="JAVRIF010000001">
    <property type="protein sequence ID" value="MDT0602435.1"/>
    <property type="molecule type" value="Genomic_DNA"/>
</dbReference>
<accession>A0ABU2ZY04</accession>
<evidence type="ECO:0000313" key="2">
    <source>
        <dbReference type="Proteomes" id="UP001266357"/>
    </source>
</evidence>
<dbReference type="Proteomes" id="UP001266357">
    <property type="component" value="Unassembled WGS sequence"/>
</dbReference>
<name>A0ABU2ZY04_9GAMM</name>
<keyword evidence="2" id="KW-1185">Reference proteome</keyword>
<comment type="caution">
    <text evidence="1">The sequence shown here is derived from an EMBL/GenBank/DDBJ whole genome shotgun (WGS) entry which is preliminary data.</text>
</comment>
<reference evidence="1 2" key="1">
    <citation type="submission" date="2023-09" db="EMBL/GenBank/DDBJ databases">
        <authorList>
            <person name="Rey-Velasco X."/>
        </authorList>
    </citation>
    <scope>NUCLEOTIDE SEQUENCE [LARGE SCALE GENOMIC DNA]</scope>
    <source>
        <strain evidence="1 2">W431</strain>
    </source>
</reference>
<protein>
    <submittedName>
        <fullName evidence="1">Ribosome recycling factor family protein</fullName>
    </submittedName>
</protein>
<organism evidence="1 2">
    <name type="scientific">Thalassotalea castellviae</name>
    <dbReference type="NCBI Taxonomy" id="3075612"/>
    <lineage>
        <taxon>Bacteria</taxon>
        <taxon>Pseudomonadati</taxon>
        <taxon>Pseudomonadota</taxon>
        <taxon>Gammaproteobacteria</taxon>
        <taxon>Alteromonadales</taxon>
        <taxon>Colwelliaceae</taxon>
        <taxon>Thalassotalea</taxon>
    </lineage>
</organism>
<dbReference type="Pfam" id="PF12614">
    <property type="entry name" value="RRF_GI"/>
    <property type="match status" value="1"/>
</dbReference>
<dbReference type="RefSeq" id="WP_311576660.1">
    <property type="nucleotide sequence ID" value="NZ_JAVRIF010000001.1"/>
</dbReference>
<dbReference type="InterPro" id="IPR022253">
    <property type="entry name" value="Ribosome_recyc_fac_bac"/>
</dbReference>